<organism evidence="2 3">
    <name type="scientific">Candidatus Uhrbacteria bacterium RIFCSPHIGHO2_02_FULL_57_19</name>
    <dbReference type="NCBI Taxonomy" id="1802391"/>
    <lineage>
        <taxon>Bacteria</taxon>
        <taxon>Candidatus Uhriibacteriota</taxon>
    </lineage>
</organism>
<feature type="chain" id="PRO_5009533022" evidence="1">
    <location>
        <begin position="27"/>
        <end position="126"/>
    </location>
</feature>
<gene>
    <name evidence="2" type="ORF">A3D72_00190</name>
</gene>
<feature type="signal peptide" evidence="1">
    <location>
        <begin position="1"/>
        <end position="26"/>
    </location>
</feature>
<keyword evidence="1" id="KW-0732">Signal</keyword>
<evidence type="ECO:0000313" key="2">
    <source>
        <dbReference type="EMBL" id="OGL73894.1"/>
    </source>
</evidence>
<sequence length="126" mass="13443">MKLIALAFYVFFLMLFLAIAASAAHADTLDHSVQIVSGGAVNAQALATEVTARVKGAIGGEVLVTTEVVPSRGTSTITVKVIADNLQPANIWRVRLIIESAVRAPGVVRNGYHTRLQRTSRAFSLL</sequence>
<evidence type="ECO:0000256" key="1">
    <source>
        <dbReference type="SAM" id="SignalP"/>
    </source>
</evidence>
<name>A0A1F7U835_9BACT</name>
<reference evidence="2 3" key="1">
    <citation type="journal article" date="2016" name="Nat. Commun.">
        <title>Thousands of microbial genomes shed light on interconnected biogeochemical processes in an aquifer system.</title>
        <authorList>
            <person name="Anantharaman K."/>
            <person name="Brown C.T."/>
            <person name="Hug L.A."/>
            <person name="Sharon I."/>
            <person name="Castelle C.J."/>
            <person name="Probst A.J."/>
            <person name="Thomas B.C."/>
            <person name="Singh A."/>
            <person name="Wilkins M.J."/>
            <person name="Karaoz U."/>
            <person name="Brodie E.L."/>
            <person name="Williams K.H."/>
            <person name="Hubbard S.S."/>
            <person name="Banfield J.F."/>
        </authorList>
    </citation>
    <scope>NUCLEOTIDE SEQUENCE [LARGE SCALE GENOMIC DNA]</scope>
</reference>
<dbReference type="EMBL" id="MGDZ01000015">
    <property type="protein sequence ID" value="OGL73894.1"/>
    <property type="molecule type" value="Genomic_DNA"/>
</dbReference>
<accession>A0A1F7U835</accession>
<dbReference type="AlphaFoldDB" id="A0A1F7U835"/>
<dbReference type="Proteomes" id="UP000176303">
    <property type="component" value="Unassembled WGS sequence"/>
</dbReference>
<evidence type="ECO:0000313" key="3">
    <source>
        <dbReference type="Proteomes" id="UP000176303"/>
    </source>
</evidence>
<proteinExistence type="predicted"/>
<comment type="caution">
    <text evidence="2">The sequence shown here is derived from an EMBL/GenBank/DDBJ whole genome shotgun (WGS) entry which is preliminary data.</text>
</comment>
<protein>
    <submittedName>
        <fullName evidence="2">Uncharacterized protein</fullName>
    </submittedName>
</protein>